<evidence type="ECO:0000259" key="9">
    <source>
        <dbReference type="Pfam" id="PF02706"/>
    </source>
</evidence>
<dbReference type="RefSeq" id="WP_173020297.1">
    <property type="nucleotide sequence ID" value="NZ_CAUDCT010000004.1"/>
</dbReference>
<evidence type="ECO:0000256" key="5">
    <source>
        <dbReference type="ARBA" id="ARBA00022989"/>
    </source>
</evidence>
<feature type="transmembrane region" description="Helical" evidence="8">
    <location>
        <begin position="413"/>
        <end position="433"/>
    </location>
</feature>
<dbReference type="InterPro" id="IPR032807">
    <property type="entry name" value="GNVR"/>
</dbReference>
<comment type="similarity">
    <text evidence="2">Belongs to the CpsC/CapA family.</text>
</comment>
<accession>A0A7X2XI78</accession>
<evidence type="ECO:0000259" key="10">
    <source>
        <dbReference type="Pfam" id="PF13807"/>
    </source>
</evidence>
<dbReference type="InterPro" id="IPR050445">
    <property type="entry name" value="Bact_polysacc_biosynth/exp"/>
</dbReference>
<dbReference type="PANTHER" id="PTHR32309:SF13">
    <property type="entry name" value="FERRIC ENTEROBACTIN TRANSPORT PROTEIN FEPE"/>
    <property type="match status" value="1"/>
</dbReference>
<protein>
    <submittedName>
        <fullName evidence="11">Chain-length determining protein</fullName>
    </submittedName>
</protein>
<evidence type="ECO:0000313" key="13">
    <source>
        <dbReference type="Proteomes" id="UP000443070"/>
    </source>
</evidence>
<dbReference type="Proteomes" id="UP000484547">
    <property type="component" value="Unassembled WGS sequence"/>
</dbReference>
<evidence type="ECO:0000313" key="14">
    <source>
        <dbReference type="Proteomes" id="UP000484547"/>
    </source>
</evidence>
<feature type="coiled-coil region" evidence="7">
    <location>
        <begin position="169"/>
        <end position="196"/>
    </location>
</feature>
<proteinExistence type="inferred from homology"/>
<name>A0A7X2XI78_9FIRM</name>
<keyword evidence="13" id="KW-1185">Reference proteome</keyword>
<dbReference type="PANTHER" id="PTHR32309">
    <property type="entry name" value="TYROSINE-PROTEIN KINASE"/>
    <property type="match status" value="1"/>
</dbReference>
<keyword evidence="7" id="KW-0175">Coiled coil</keyword>
<sequence>MEEEITIDLRELAHIVQKNARFIAKVTGGCIAVAGLYLLIASPVYESDSLLRIKQPKGIGSSLLESMPMGNAMASKQLMSTYAEILKSRSVIVPVIEQTEEADSDGKYMRYEDYIKNRIVTNPFKDTEILKVTVNANTPEGAQKANDLIVNGFLQRLTGLVREEQKTTRAFIEERVVASKAELEAAESALTEYKKASKILSPTDEMKLAADKMGIVDKLRAENKVALATAQAQLSATDQQLGGEAKATADNAVIKQYNARLAELETQRIDYLDKYTAKHPKVIETEDAIANLKSKLQQEIAKVASLQAPSDNPVHQQLLTSKFGSEAAISVAESNLAELERLDKRNQEDVERLSEKEQKYLSLMRDVSVADEIYIMLAKRLEEAKVAEVAVSTEVQVVDTATLPEDPVKPKKLLTLLLAAFLGIFGGSGFVIAKELMNRTIKTTDDVANYLDLPVLGSVPDYESLKKSIKKEQRQESFADKVRRYLWKR</sequence>
<feature type="domain" description="Polysaccharide chain length determinant N-terminal" evidence="9">
    <location>
        <begin position="6"/>
        <end position="98"/>
    </location>
</feature>
<organism evidence="11 14">
    <name type="scientific">Phascolarctobacterium faecium</name>
    <dbReference type="NCBI Taxonomy" id="33025"/>
    <lineage>
        <taxon>Bacteria</taxon>
        <taxon>Bacillati</taxon>
        <taxon>Bacillota</taxon>
        <taxon>Negativicutes</taxon>
        <taxon>Acidaminococcales</taxon>
        <taxon>Acidaminococcaceae</taxon>
        <taxon>Phascolarctobacterium</taxon>
    </lineage>
</organism>
<dbReference type="EMBL" id="WNBW01000012">
    <property type="protein sequence ID" value="MTU04858.1"/>
    <property type="molecule type" value="Genomic_DNA"/>
</dbReference>
<gene>
    <name evidence="11" type="ORF">GMD11_11040</name>
    <name evidence="12" type="ORF">GMD18_10710</name>
</gene>
<dbReference type="EMBL" id="WNBM01000011">
    <property type="protein sequence ID" value="MTT76785.1"/>
    <property type="molecule type" value="Genomic_DNA"/>
</dbReference>
<feature type="transmembrane region" description="Helical" evidence="8">
    <location>
        <begin position="22"/>
        <end position="45"/>
    </location>
</feature>
<dbReference type="Pfam" id="PF13807">
    <property type="entry name" value="GNVR"/>
    <property type="match status" value="1"/>
</dbReference>
<dbReference type="Proteomes" id="UP000443070">
    <property type="component" value="Unassembled WGS sequence"/>
</dbReference>
<keyword evidence="5 8" id="KW-1133">Transmembrane helix</keyword>
<evidence type="ECO:0000256" key="8">
    <source>
        <dbReference type="SAM" id="Phobius"/>
    </source>
</evidence>
<dbReference type="InterPro" id="IPR003856">
    <property type="entry name" value="LPS_length_determ_N"/>
</dbReference>
<feature type="domain" description="Tyrosine-protein kinase G-rich" evidence="10">
    <location>
        <begin position="356"/>
        <end position="435"/>
    </location>
</feature>
<keyword evidence="3" id="KW-1003">Cell membrane</keyword>
<dbReference type="GO" id="GO:0004713">
    <property type="term" value="F:protein tyrosine kinase activity"/>
    <property type="evidence" value="ECO:0007669"/>
    <property type="project" value="TreeGrafter"/>
</dbReference>
<evidence type="ECO:0000313" key="11">
    <source>
        <dbReference type="EMBL" id="MTT76785.1"/>
    </source>
</evidence>
<comment type="subcellular location">
    <subcellularLocation>
        <location evidence="1">Cell membrane</location>
        <topology evidence="1">Multi-pass membrane protein</topology>
    </subcellularLocation>
</comment>
<evidence type="ECO:0000256" key="1">
    <source>
        <dbReference type="ARBA" id="ARBA00004651"/>
    </source>
</evidence>
<dbReference type="GO" id="GO:0005886">
    <property type="term" value="C:plasma membrane"/>
    <property type="evidence" value="ECO:0007669"/>
    <property type="project" value="UniProtKB-SubCell"/>
</dbReference>
<dbReference type="Pfam" id="PF02706">
    <property type="entry name" value="Wzz"/>
    <property type="match status" value="1"/>
</dbReference>
<evidence type="ECO:0000256" key="6">
    <source>
        <dbReference type="ARBA" id="ARBA00023136"/>
    </source>
</evidence>
<comment type="caution">
    <text evidence="11">The sequence shown here is derived from an EMBL/GenBank/DDBJ whole genome shotgun (WGS) entry which is preliminary data.</text>
</comment>
<evidence type="ECO:0000256" key="3">
    <source>
        <dbReference type="ARBA" id="ARBA00022475"/>
    </source>
</evidence>
<evidence type="ECO:0000256" key="4">
    <source>
        <dbReference type="ARBA" id="ARBA00022692"/>
    </source>
</evidence>
<keyword evidence="4 8" id="KW-0812">Transmembrane</keyword>
<evidence type="ECO:0000313" key="12">
    <source>
        <dbReference type="EMBL" id="MTU04858.1"/>
    </source>
</evidence>
<feature type="coiled-coil region" evidence="7">
    <location>
        <begin position="247"/>
        <end position="302"/>
    </location>
</feature>
<reference evidence="13 14" key="1">
    <citation type="journal article" date="2019" name="Nat. Med.">
        <title>A library of human gut bacterial isolates paired with longitudinal multiomics data enables mechanistic microbiome research.</title>
        <authorList>
            <person name="Poyet M."/>
            <person name="Groussin M."/>
            <person name="Gibbons S.M."/>
            <person name="Avila-Pacheco J."/>
            <person name="Jiang X."/>
            <person name="Kearney S.M."/>
            <person name="Perrotta A.R."/>
            <person name="Berdy B."/>
            <person name="Zhao S."/>
            <person name="Lieberman T.D."/>
            <person name="Swanson P.K."/>
            <person name="Smith M."/>
            <person name="Roesemann S."/>
            <person name="Alexander J.E."/>
            <person name="Rich S.A."/>
            <person name="Livny J."/>
            <person name="Vlamakis H."/>
            <person name="Clish C."/>
            <person name="Bullock K."/>
            <person name="Deik A."/>
            <person name="Scott J."/>
            <person name="Pierce K.A."/>
            <person name="Xavier R.J."/>
            <person name="Alm E.J."/>
        </authorList>
    </citation>
    <scope>NUCLEOTIDE SEQUENCE [LARGE SCALE GENOMIC DNA]</scope>
    <source>
        <strain evidence="11 14">BIOML-A13</strain>
        <strain evidence="12 13">BIOML-A3</strain>
    </source>
</reference>
<keyword evidence="6 8" id="KW-0472">Membrane</keyword>
<evidence type="ECO:0000256" key="7">
    <source>
        <dbReference type="SAM" id="Coils"/>
    </source>
</evidence>
<evidence type="ECO:0000256" key="2">
    <source>
        <dbReference type="ARBA" id="ARBA00006683"/>
    </source>
</evidence>
<dbReference type="AlphaFoldDB" id="A0A7X2XI78"/>